<dbReference type="Pfam" id="PF02518">
    <property type="entry name" value="HATPase_c"/>
    <property type="match status" value="1"/>
</dbReference>
<keyword evidence="9" id="KW-1133">Transmembrane helix</keyword>
<evidence type="ECO:0000256" key="5">
    <source>
        <dbReference type="ARBA" id="ARBA00022741"/>
    </source>
</evidence>
<dbReference type="AlphaFoldDB" id="A0A398CTK4"/>
<dbReference type="InterPro" id="IPR013656">
    <property type="entry name" value="PAS_4"/>
</dbReference>
<sequence>MLKETLLQLLIVLLPVFLVLVWYDRPERSKYVPFFIGMSCAVTMLLCMHFSIVFPESGLRYDLRHVPLIIGSLYGGFPAAVILSITYIAVRLAQMREPFEFILFAAFLAVVLPLIFSRIRSFGRGNRSKRLRITYWISCFVLVFMLISVSSHIDFTDGSSLSSAVVKIFVFGSIFFFSTAAGVHFIELGFDRVQLQTQLKDVSQQYRQETRRLQQFIDSTPLAVLFFDDRGTITHANDYIRDMLKIEGTEEFIGKRFSDLRHLLGGQINIDSIERVLNGEDRISEMIQSEGKVYFAETRSVKGPGRQSASNGVLFIGHDVSELQRLKEEVDRMERLSLVGQMAASITHEIRNPMAVIRGFLQLLGERSPSEQQTYFRIVMEELDRANGIINDFLSLAQNRIVQKEYGSLNEILQEVLPLIWADANMRGQIVELRMCEQVEKLELNSKEIKQLILNLARNGMEAMDDKGLLRIETLDLADTVQLRIIDNGVGIPEEKRERLFEPFFTTKTNGTGLGLSLCLSIIERHNGKIQVESLVGEGTTIIVSFCKPEKA</sequence>
<dbReference type="EC" id="2.7.13.3" evidence="2"/>
<dbReference type="InterPro" id="IPR036097">
    <property type="entry name" value="HisK_dim/P_sf"/>
</dbReference>
<dbReference type="Gene3D" id="3.30.565.10">
    <property type="entry name" value="Histidine kinase-like ATPase, C-terminal domain"/>
    <property type="match status" value="1"/>
</dbReference>
<dbReference type="SMART" id="SM00091">
    <property type="entry name" value="PAS"/>
    <property type="match status" value="1"/>
</dbReference>
<evidence type="ECO:0000256" key="7">
    <source>
        <dbReference type="ARBA" id="ARBA00022840"/>
    </source>
</evidence>
<evidence type="ECO:0000256" key="3">
    <source>
        <dbReference type="ARBA" id="ARBA00022553"/>
    </source>
</evidence>
<dbReference type="InterPro" id="IPR036890">
    <property type="entry name" value="HATPase_C_sf"/>
</dbReference>
<comment type="caution">
    <text evidence="11">The sequence shown here is derived from an EMBL/GenBank/DDBJ whole genome shotgun (WGS) entry which is preliminary data.</text>
</comment>
<feature type="transmembrane region" description="Helical" evidence="9">
    <location>
        <begin position="101"/>
        <end position="121"/>
    </location>
</feature>
<feature type="transmembrane region" description="Helical" evidence="9">
    <location>
        <begin position="133"/>
        <end position="153"/>
    </location>
</feature>
<keyword evidence="4" id="KW-0808">Transferase</keyword>
<evidence type="ECO:0000256" key="8">
    <source>
        <dbReference type="ARBA" id="ARBA00023012"/>
    </source>
</evidence>
<keyword evidence="5" id="KW-0547">Nucleotide-binding</keyword>
<evidence type="ECO:0000259" key="10">
    <source>
        <dbReference type="PROSITE" id="PS50109"/>
    </source>
</evidence>
<feature type="transmembrane region" description="Helical" evidence="9">
    <location>
        <begin position="165"/>
        <end position="186"/>
    </location>
</feature>
<keyword evidence="3" id="KW-0597">Phosphoprotein</keyword>
<dbReference type="PROSITE" id="PS50109">
    <property type="entry name" value="HIS_KIN"/>
    <property type="match status" value="1"/>
</dbReference>
<dbReference type="Gene3D" id="3.30.450.20">
    <property type="entry name" value="PAS domain"/>
    <property type="match status" value="1"/>
</dbReference>
<dbReference type="PRINTS" id="PR00344">
    <property type="entry name" value="BCTRLSENSOR"/>
</dbReference>
<dbReference type="GO" id="GO:0005524">
    <property type="term" value="F:ATP binding"/>
    <property type="evidence" value="ECO:0007669"/>
    <property type="project" value="UniProtKB-KW"/>
</dbReference>
<feature type="transmembrane region" description="Helical" evidence="9">
    <location>
        <begin position="66"/>
        <end position="89"/>
    </location>
</feature>
<dbReference type="SMART" id="SM00387">
    <property type="entry name" value="HATPase_c"/>
    <property type="match status" value="1"/>
</dbReference>
<dbReference type="InterPro" id="IPR035965">
    <property type="entry name" value="PAS-like_dom_sf"/>
</dbReference>
<feature type="transmembrane region" description="Helical" evidence="9">
    <location>
        <begin position="7"/>
        <end position="23"/>
    </location>
</feature>
<keyword evidence="12" id="KW-1185">Reference proteome</keyword>
<dbReference type="InterPro" id="IPR005467">
    <property type="entry name" value="His_kinase_dom"/>
</dbReference>
<dbReference type="Proteomes" id="UP000266340">
    <property type="component" value="Unassembled WGS sequence"/>
</dbReference>
<dbReference type="SUPFAM" id="SSF55785">
    <property type="entry name" value="PYP-like sensor domain (PAS domain)"/>
    <property type="match status" value="1"/>
</dbReference>
<dbReference type="EMBL" id="QXJM01000039">
    <property type="protein sequence ID" value="RIE02294.1"/>
    <property type="molecule type" value="Genomic_DNA"/>
</dbReference>
<dbReference type="InterPro" id="IPR004358">
    <property type="entry name" value="Sig_transdc_His_kin-like_C"/>
</dbReference>
<evidence type="ECO:0000313" key="12">
    <source>
        <dbReference type="Proteomes" id="UP000266340"/>
    </source>
</evidence>
<dbReference type="CDD" id="cd00082">
    <property type="entry name" value="HisKA"/>
    <property type="match status" value="1"/>
</dbReference>
<gene>
    <name evidence="11" type="ORF">D3H35_16355</name>
</gene>
<keyword evidence="9" id="KW-0812">Transmembrane</keyword>
<dbReference type="InterPro" id="IPR003661">
    <property type="entry name" value="HisK_dim/P_dom"/>
</dbReference>
<evidence type="ECO:0000256" key="2">
    <source>
        <dbReference type="ARBA" id="ARBA00012438"/>
    </source>
</evidence>
<dbReference type="OrthoDB" id="9759607at2"/>
<dbReference type="SMART" id="SM00388">
    <property type="entry name" value="HisKA"/>
    <property type="match status" value="1"/>
</dbReference>
<proteinExistence type="predicted"/>
<dbReference type="InterPro" id="IPR000014">
    <property type="entry name" value="PAS"/>
</dbReference>
<dbReference type="SUPFAM" id="SSF55874">
    <property type="entry name" value="ATPase domain of HSP90 chaperone/DNA topoisomerase II/histidine kinase"/>
    <property type="match status" value="1"/>
</dbReference>
<name>A0A398CTK4_9BACL</name>
<evidence type="ECO:0000256" key="1">
    <source>
        <dbReference type="ARBA" id="ARBA00000085"/>
    </source>
</evidence>
<dbReference type="Pfam" id="PF08448">
    <property type="entry name" value="PAS_4"/>
    <property type="match status" value="1"/>
</dbReference>
<evidence type="ECO:0000256" key="6">
    <source>
        <dbReference type="ARBA" id="ARBA00022777"/>
    </source>
</evidence>
<dbReference type="CDD" id="cd00130">
    <property type="entry name" value="PAS"/>
    <property type="match status" value="1"/>
</dbReference>
<keyword evidence="9" id="KW-0472">Membrane</keyword>
<dbReference type="PANTHER" id="PTHR43065:SF46">
    <property type="entry name" value="C4-DICARBOXYLATE TRANSPORT SENSOR PROTEIN DCTB"/>
    <property type="match status" value="1"/>
</dbReference>
<organism evidence="11 12">
    <name type="scientific">Cohnella faecalis</name>
    <dbReference type="NCBI Taxonomy" id="2315694"/>
    <lineage>
        <taxon>Bacteria</taxon>
        <taxon>Bacillati</taxon>
        <taxon>Bacillota</taxon>
        <taxon>Bacilli</taxon>
        <taxon>Bacillales</taxon>
        <taxon>Paenibacillaceae</taxon>
        <taxon>Cohnella</taxon>
    </lineage>
</organism>
<dbReference type="InterPro" id="IPR003594">
    <property type="entry name" value="HATPase_dom"/>
</dbReference>
<protein>
    <recommendedName>
        <fullName evidence="2">histidine kinase</fullName>
        <ecNumber evidence="2">2.7.13.3</ecNumber>
    </recommendedName>
</protein>
<reference evidence="11 12" key="1">
    <citation type="submission" date="2018-09" db="EMBL/GenBank/DDBJ databases">
        <title>Cohnella cavernae sp. nov., isolated from a karst cave.</title>
        <authorList>
            <person name="Zhu H."/>
        </authorList>
    </citation>
    <scope>NUCLEOTIDE SEQUENCE [LARGE SCALE GENOMIC DNA]</scope>
    <source>
        <strain evidence="11 12">K2E09-144</strain>
    </source>
</reference>
<accession>A0A398CTK4</accession>
<dbReference type="Pfam" id="PF00512">
    <property type="entry name" value="HisKA"/>
    <property type="match status" value="1"/>
</dbReference>
<evidence type="ECO:0000256" key="4">
    <source>
        <dbReference type="ARBA" id="ARBA00022679"/>
    </source>
</evidence>
<dbReference type="NCBIfam" id="TIGR00229">
    <property type="entry name" value="sensory_box"/>
    <property type="match status" value="1"/>
</dbReference>
<dbReference type="GO" id="GO:0000155">
    <property type="term" value="F:phosphorelay sensor kinase activity"/>
    <property type="evidence" value="ECO:0007669"/>
    <property type="project" value="InterPro"/>
</dbReference>
<feature type="transmembrane region" description="Helical" evidence="9">
    <location>
        <begin position="35"/>
        <end position="54"/>
    </location>
</feature>
<dbReference type="Gene3D" id="1.10.287.130">
    <property type="match status" value="1"/>
</dbReference>
<dbReference type="SUPFAM" id="SSF47384">
    <property type="entry name" value="Homodimeric domain of signal transducing histidine kinase"/>
    <property type="match status" value="1"/>
</dbReference>
<dbReference type="RefSeq" id="WP_119150336.1">
    <property type="nucleotide sequence ID" value="NZ_JBHSOV010000028.1"/>
</dbReference>
<comment type="catalytic activity">
    <reaction evidence="1">
        <text>ATP + protein L-histidine = ADP + protein N-phospho-L-histidine.</text>
        <dbReference type="EC" id="2.7.13.3"/>
    </reaction>
</comment>
<evidence type="ECO:0000256" key="9">
    <source>
        <dbReference type="SAM" id="Phobius"/>
    </source>
</evidence>
<keyword evidence="7" id="KW-0067">ATP-binding</keyword>
<dbReference type="PANTHER" id="PTHR43065">
    <property type="entry name" value="SENSOR HISTIDINE KINASE"/>
    <property type="match status" value="1"/>
</dbReference>
<feature type="domain" description="Histidine kinase" evidence="10">
    <location>
        <begin position="345"/>
        <end position="550"/>
    </location>
</feature>
<keyword evidence="8" id="KW-0902">Two-component regulatory system</keyword>
<keyword evidence="6" id="KW-0418">Kinase</keyword>
<evidence type="ECO:0000313" key="11">
    <source>
        <dbReference type="EMBL" id="RIE02294.1"/>
    </source>
</evidence>